<evidence type="ECO:0000313" key="2">
    <source>
        <dbReference type="Proteomes" id="UP001227543"/>
    </source>
</evidence>
<comment type="caution">
    <text evidence="1">The sequence shown here is derived from an EMBL/GenBank/DDBJ whole genome shotgun (WGS) entry which is preliminary data.</text>
</comment>
<gene>
    <name evidence="1" type="ORF">CTAM01_07946</name>
</gene>
<evidence type="ECO:0000313" key="1">
    <source>
        <dbReference type="EMBL" id="KAK1497282.1"/>
    </source>
</evidence>
<organism evidence="1 2">
    <name type="scientific">Colletotrichum tamarilloi</name>
    <dbReference type="NCBI Taxonomy" id="1209934"/>
    <lineage>
        <taxon>Eukaryota</taxon>
        <taxon>Fungi</taxon>
        <taxon>Dikarya</taxon>
        <taxon>Ascomycota</taxon>
        <taxon>Pezizomycotina</taxon>
        <taxon>Sordariomycetes</taxon>
        <taxon>Hypocreomycetidae</taxon>
        <taxon>Glomerellales</taxon>
        <taxon>Glomerellaceae</taxon>
        <taxon>Colletotrichum</taxon>
        <taxon>Colletotrichum acutatum species complex</taxon>
    </lineage>
</organism>
<dbReference type="GeneID" id="85408205"/>
<feature type="non-terminal residue" evidence="1">
    <location>
        <position position="1"/>
    </location>
</feature>
<dbReference type="Proteomes" id="UP001227543">
    <property type="component" value="Unassembled WGS sequence"/>
</dbReference>
<name>A0ABQ9R7N0_9PEZI</name>
<keyword evidence="2" id="KW-1185">Reference proteome</keyword>
<protein>
    <submittedName>
        <fullName evidence="1">Uncharacterized protein</fullName>
    </submittedName>
</protein>
<dbReference type="EMBL" id="MLFU01000026">
    <property type="protein sequence ID" value="KAK1497282.1"/>
    <property type="molecule type" value="Genomic_DNA"/>
</dbReference>
<dbReference type="RefSeq" id="XP_060381422.1">
    <property type="nucleotide sequence ID" value="XM_060523967.1"/>
</dbReference>
<sequence length="149" mass="16494">GVTSASPIPQPQSQSVLVCRSPEWPPVISPFRAYSLVHRLHWPCGRNEADQTRHRHRDRGAGYPFHLLGPWPFPPFHPINIQSLDALVAHPQLTPSSVPSRAPFHPLVAPSVHLLSTDVGRWRCRRSDCLTLLMGALDAVCTTHANGVI</sequence>
<reference evidence="1 2" key="1">
    <citation type="submission" date="2016-10" db="EMBL/GenBank/DDBJ databases">
        <title>The genome sequence of Colletotrichum fioriniae PJ7.</title>
        <authorList>
            <person name="Baroncelli R."/>
        </authorList>
    </citation>
    <scope>NUCLEOTIDE SEQUENCE [LARGE SCALE GENOMIC DNA]</scope>
    <source>
        <strain evidence="1 2">Tom-12</strain>
    </source>
</reference>
<accession>A0ABQ9R7N0</accession>
<proteinExistence type="predicted"/>